<dbReference type="PROSITE" id="PS51186">
    <property type="entry name" value="GNAT"/>
    <property type="match status" value="1"/>
</dbReference>
<evidence type="ECO:0000313" key="5">
    <source>
        <dbReference type="Proteomes" id="UP001264519"/>
    </source>
</evidence>
<feature type="domain" description="N-acetyltransferase" evidence="3">
    <location>
        <begin position="1"/>
        <end position="156"/>
    </location>
</feature>
<dbReference type="InterPro" id="IPR016181">
    <property type="entry name" value="Acyl_CoA_acyltransferase"/>
</dbReference>
<dbReference type="Proteomes" id="UP001264519">
    <property type="component" value="Unassembled WGS sequence"/>
</dbReference>
<accession>A0ABU1G175</accession>
<evidence type="ECO:0000259" key="3">
    <source>
        <dbReference type="PROSITE" id="PS51186"/>
    </source>
</evidence>
<dbReference type="CDD" id="cd04301">
    <property type="entry name" value="NAT_SF"/>
    <property type="match status" value="1"/>
</dbReference>
<sequence length="156" mass="17526">MPIRHARLADIEPLGALLDGYRVFYAQASDPHAARRFVARRLEQGDSHLLVHEDDDLLTGFVQCYPLFSTVRLARQWRLNDLFVAPEARDRGIGRALMRAAADQARAEGVHQLTLATGADNRVAQALYESEGWRRNEAFHHYALSLDGGRRHAPSA</sequence>
<protein>
    <submittedName>
        <fullName evidence="4">GNAT family N-acetyltransferase</fullName>
    </submittedName>
</protein>
<evidence type="ECO:0000256" key="1">
    <source>
        <dbReference type="ARBA" id="ARBA00022679"/>
    </source>
</evidence>
<organism evidence="4 5">
    <name type="scientific">Halomonas koreensis</name>
    <dbReference type="NCBI Taxonomy" id="245385"/>
    <lineage>
        <taxon>Bacteria</taxon>
        <taxon>Pseudomonadati</taxon>
        <taxon>Pseudomonadota</taxon>
        <taxon>Gammaproteobacteria</taxon>
        <taxon>Oceanospirillales</taxon>
        <taxon>Halomonadaceae</taxon>
        <taxon>Halomonas</taxon>
    </lineage>
</organism>
<comment type="caution">
    <text evidence="4">The sequence shown here is derived from an EMBL/GenBank/DDBJ whole genome shotgun (WGS) entry which is preliminary data.</text>
</comment>
<dbReference type="InterPro" id="IPR000182">
    <property type="entry name" value="GNAT_dom"/>
</dbReference>
<proteinExistence type="predicted"/>
<dbReference type="PANTHER" id="PTHR43877">
    <property type="entry name" value="AMINOALKYLPHOSPHONATE N-ACETYLTRANSFERASE-RELATED-RELATED"/>
    <property type="match status" value="1"/>
</dbReference>
<dbReference type="RefSeq" id="WP_309652291.1">
    <property type="nucleotide sequence ID" value="NZ_JARWAK010000005.1"/>
</dbReference>
<dbReference type="Pfam" id="PF00583">
    <property type="entry name" value="Acetyltransf_1"/>
    <property type="match status" value="1"/>
</dbReference>
<name>A0ABU1G175_9GAMM</name>
<reference evidence="4 5" key="1">
    <citation type="submission" date="2023-04" db="EMBL/GenBank/DDBJ databases">
        <title>A long-awaited taxogenomic arrangement of the family Halomonadaceae.</title>
        <authorList>
            <person name="De La Haba R."/>
            <person name="Chuvochina M."/>
            <person name="Wittouck S."/>
            <person name="Arahal D.R."/>
            <person name="Sanchez-Porro C."/>
            <person name="Hugenholtz P."/>
            <person name="Ventosa A."/>
        </authorList>
    </citation>
    <scope>NUCLEOTIDE SEQUENCE [LARGE SCALE GENOMIC DNA]</scope>
    <source>
        <strain evidence="4 5">DSM 23530</strain>
    </source>
</reference>
<keyword evidence="1" id="KW-0808">Transferase</keyword>
<dbReference type="EMBL" id="JARWAK010000005">
    <property type="protein sequence ID" value="MDR5866695.1"/>
    <property type="molecule type" value="Genomic_DNA"/>
</dbReference>
<dbReference type="InterPro" id="IPR050832">
    <property type="entry name" value="Bact_Acetyltransf"/>
</dbReference>
<keyword evidence="5" id="KW-1185">Reference proteome</keyword>
<evidence type="ECO:0000256" key="2">
    <source>
        <dbReference type="ARBA" id="ARBA00023315"/>
    </source>
</evidence>
<dbReference type="SUPFAM" id="SSF55729">
    <property type="entry name" value="Acyl-CoA N-acyltransferases (Nat)"/>
    <property type="match status" value="1"/>
</dbReference>
<keyword evidence="2" id="KW-0012">Acyltransferase</keyword>
<gene>
    <name evidence="4" type="ORF">QC818_07870</name>
</gene>
<dbReference type="PANTHER" id="PTHR43877:SF2">
    <property type="entry name" value="AMINOALKYLPHOSPHONATE N-ACETYLTRANSFERASE-RELATED"/>
    <property type="match status" value="1"/>
</dbReference>
<dbReference type="Gene3D" id="3.40.630.30">
    <property type="match status" value="1"/>
</dbReference>
<evidence type="ECO:0000313" key="4">
    <source>
        <dbReference type="EMBL" id="MDR5866695.1"/>
    </source>
</evidence>